<evidence type="ECO:0000313" key="2">
    <source>
        <dbReference type="Proteomes" id="UP000039865"/>
    </source>
</evidence>
<protein>
    <submittedName>
        <fullName evidence="1">Uncharacterized protein</fullName>
    </submittedName>
</protein>
<name>A0A077ZZ79_STYLE</name>
<sequence>MLPYLKFQSQFQFIECNQQNGAQIKTLRCQFERVEESLIIIQKNITSCLGGFVDPITGNCVSNCGIGKYGNITLGFNGMIEQTLCLDCDSTCFECSSKYQCLSCKFGFYLDLKTQTCKQKSGQLETTIYVKSQEYNNQYNGDGSIEYPFRSIIDALTNSYELGSPYESATITILLFSNQNHSMLRYDTKQRLFVNKDKNAQSTKIIIDTVDHVSVKVYYKMRDKFQFLVGAGLTIRNIEFDADKNFANLPIKKNIRLQYLILKMAQIMSNNLVRQQSLILVMKLC</sequence>
<reference evidence="1 2" key="1">
    <citation type="submission" date="2014-06" db="EMBL/GenBank/DDBJ databases">
        <authorList>
            <person name="Swart Estienne"/>
        </authorList>
    </citation>
    <scope>NUCLEOTIDE SEQUENCE [LARGE SCALE GENOMIC DNA]</scope>
    <source>
        <strain evidence="1 2">130c</strain>
    </source>
</reference>
<dbReference type="Gene3D" id="2.10.220.10">
    <property type="entry name" value="Hormone Receptor, Insulin-like Growth Factor Receptor 1, Chain A, domain 2"/>
    <property type="match status" value="1"/>
</dbReference>
<organism evidence="1 2">
    <name type="scientific">Stylonychia lemnae</name>
    <name type="common">Ciliate</name>
    <dbReference type="NCBI Taxonomy" id="5949"/>
    <lineage>
        <taxon>Eukaryota</taxon>
        <taxon>Sar</taxon>
        <taxon>Alveolata</taxon>
        <taxon>Ciliophora</taxon>
        <taxon>Intramacronucleata</taxon>
        <taxon>Spirotrichea</taxon>
        <taxon>Stichotrichia</taxon>
        <taxon>Sporadotrichida</taxon>
        <taxon>Oxytrichidae</taxon>
        <taxon>Stylonychinae</taxon>
        <taxon>Stylonychia</taxon>
    </lineage>
</organism>
<evidence type="ECO:0000313" key="1">
    <source>
        <dbReference type="EMBL" id="CDW74523.1"/>
    </source>
</evidence>
<dbReference type="AlphaFoldDB" id="A0A077ZZ79"/>
<dbReference type="InterPro" id="IPR009030">
    <property type="entry name" value="Growth_fac_rcpt_cys_sf"/>
</dbReference>
<dbReference type="EMBL" id="CCKQ01003402">
    <property type="protein sequence ID" value="CDW74523.1"/>
    <property type="molecule type" value="Genomic_DNA"/>
</dbReference>
<proteinExistence type="predicted"/>
<accession>A0A077ZZ79</accession>
<dbReference type="OrthoDB" id="10251639at2759"/>
<gene>
    <name evidence="1" type="primary">Contig12405.g13241</name>
    <name evidence="1" type="ORF">STYLEM_3503</name>
</gene>
<dbReference type="Proteomes" id="UP000039865">
    <property type="component" value="Unassembled WGS sequence"/>
</dbReference>
<dbReference type="SUPFAM" id="SSF57184">
    <property type="entry name" value="Growth factor receptor domain"/>
    <property type="match status" value="1"/>
</dbReference>
<dbReference type="InParanoid" id="A0A077ZZ79"/>
<keyword evidence="2" id="KW-1185">Reference proteome</keyword>